<gene>
    <name evidence="2" type="ORF">EU981_01135</name>
</gene>
<dbReference type="EMBL" id="SEOL01000001">
    <property type="protein sequence ID" value="MBL0848696.1"/>
    <property type="molecule type" value="Genomic_DNA"/>
</dbReference>
<evidence type="ECO:0000259" key="1">
    <source>
        <dbReference type="Pfam" id="PF12362"/>
    </source>
</evidence>
<dbReference type="AlphaFoldDB" id="A0A937DIT7"/>
<organism evidence="2 3">
    <name type="scientific">Candidatus Liberibacter ctenarytainae</name>
    <dbReference type="NCBI Taxonomy" id="2020335"/>
    <lineage>
        <taxon>Bacteria</taxon>
        <taxon>Pseudomonadati</taxon>
        <taxon>Pseudomonadota</taxon>
        <taxon>Alphaproteobacteria</taxon>
        <taxon>Hyphomicrobiales</taxon>
        <taxon>Rhizobiaceae</taxon>
        <taxon>Liberibacter</taxon>
    </lineage>
</organism>
<name>A0A937DIT7_9HYPH</name>
<feature type="domain" description="DNA polymerase III subunit gamma/ tau C-terminal" evidence="1">
    <location>
        <begin position="56"/>
        <end position="120"/>
    </location>
</feature>
<dbReference type="InterPro" id="IPR022107">
    <property type="entry name" value="DNA_pol_III_gamma/tau_C"/>
</dbReference>
<dbReference type="Pfam" id="PF12362">
    <property type="entry name" value="DUF3646"/>
    <property type="match status" value="1"/>
</dbReference>
<accession>A0A937DIT7</accession>
<comment type="caution">
    <text evidence="2">The sequence shown here is derived from an EMBL/GenBank/DDBJ whole genome shotgun (WGS) entry which is preliminary data.</text>
</comment>
<sequence length="158" mass="18264">MNPSIVSITRSHINGNKCEEIKSFGELLPIRNNECIAKNNPNTELKSNHSDHQNFLEKLIGLCEIHHDHKMEEMFRNFIHVFSFEKGRLEISLSGNSPEGLIKNIAMKLKQWTGENWEIRFPQGLCFKKFNEDDDIQSVRKVFPDSQVVCVRTIPIKG</sequence>
<evidence type="ECO:0000313" key="2">
    <source>
        <dbReference type="EMBL" id="MBL0848696.1"/>
    </source>
</evidence>
<dbReference type="Proteomes" id="UP000736856">
    <property type="component" value="Unassembled WGS sequence"/>
</dbReference>
<protein>
    <recommendedName>
        <fullName evidence="1">DNA polymerase III subunit gamma/ tau C-terminal domain-containing protein</fullName>
    </recommendedName>
</protein>
<evidence type="ECO:0000313" key="3">
    <source>
        <dbReference type="Proteomes" id="UP000736856"/>
    </source>
</evidence>
<reference evidence="2" key="1">
    <citation type="submission" date="2019-02" db="EMBL/GenBank/DDBJ databases">
        <title>A novel Candidatus Liberibacter species associated with the New Zealand native fuchsia psyllid, Ctenarytaina fuchsiae.</title>
        <authorList>
            <person name="Thompson S.M."/>
            <person name="Jorgensen N."/>
            <person name="David C."/>
            <person name="Bulman S.R."/>
            <person name="Smith G.R."/>
        </authorList>
    </citation>
    <scope>NUCLEOTIDE SEQUENCE</scope>
    <source>
        <strain evidence="2">Oxford</strain>
    </source>
</reference>
<proteinExistence type="predicted"/>